<dbReference type="Pfam" id="PF03435">
    <property type="entry name" value="Sacchrp_dh_NADP"/>
    <property type="match status" value="1"/>
</dbReference>
<sequence length="416" mass="44922">MRILVLGGAGAMASGTVRDLISPLQDQITQVVVADRLLGPAQALVQTLGDPRLSAVEVDVADSLALAALLADCDLCINAVPTFAGQQMVIFDACRQAGKPYVDYGGMGVLTVEQKKHHAAWARAGVTAVLGLGADPGISNMVCRAVADRLDEIDRINLFWVAKNFGAPSPVLVPPYSLATLLAEYANPSQQFLDGRLQQVGPRSGHETLILPEPWGRTEFMYTQHSEPLTVPFSEGIHDKGIREFTWKLHLPEHEHKAWLALCSAGFDDYDEPIDVKGQTVKPLDLLDALIRRNIERRGDQIPASEIHELHLAVGEGKIAGQTSRINCAVIGKPNPAYDGYNDPATSIGLAIGVQLMLRGGIRPGVWAPEECFETAPFFAELRRRHFAVLDDLPLGGAHAPRIGQGTGQIVQEIPA</sequence>
<evidence type="ECO:0000259" key="1">
    <source>
        <dbReference type="Pfam" id="PF03435"/>
    </source>
</evidence>
<dbReference type="InterPro" id="IPR032095">
    <property type="entry name" value="Sacchrp_dh-like_C"/>
</dbReference>
<gene>
    <name evidence="3" type="ORF">ASILVAE211_05350</name>
</gene>
<reference evidence="3" key="2">
    <citation type="submission" date="2021-01" db="EMBL/GenBank/DDBJ databases">
        <authorList>
            <person name="Mieszkin S."/>
            <person name="Pouder E."/>
            <person name="Alain K."/>
        </authorList>
    </citation>
    <scope>NUCLEOTIDE SEQUENCE</scope>
    <source>
        <strain evidence="3">HW T2.11</strain>
    </source>
</reference>
<feature type="domain" description="Saccharopine dehydrogenase NADP binding" evidence="1">
    <location>
        <begin position="3"/>
        <end position="129"/>
    </location>
</feature>
<dbReference type="EMBL" id="JAESVB010000002">
    <property type="protein sequence ID" value="MCB8874604.1"/>
    <property type="molecule type" value="Genomic_DNA"/>
</dbReference>
<proteinExistence type="predicted"/>
<evidence type="ECO:0000259" key="2">
    <source>
        <dbReference type="Pfam" id="PF16653"/>
    </source>
</evidence>
<dbReference type="RefSeq" id="WP_227320271.1">
    <property type="nucleotide sequence ID" value="NZ_JAESVB010000002.1"/>
</dbReference>
<dbReference type="InterPro" id="IPR005097">
    <property type="entry name" value="Sacchrp_dh_NADP-bd"/>
</dbReference>
<reference evidence="3" key="1">
    <citation type="journal article" date="2021" name="Microorganisms">
        <title>Acidisoma silvae sp. nov. and Acidisomacellulosilytica sp. nov., Two Acidophilic Bacteria Isolated from Decaying Wood, Hydrolyzing Cellulose and Producing Poly-3-hydroxybutyrate.</title>
        <authorList>
            <person name="Mieszkin S."/>
            <person name="Pouder E."/>
            <person name="Uroz S."/>
            <person name="Simon-Colin C."/>
            <person name="Alain K."/>
        </authorList>
    </citation>
    <scope>NUCLEOTIDE SEQUENCE</scope>
    <source>
        <strain evidence="3">HW T2.11</strain>
    </source>
</reference>
<organism evidence="3 4">
    <name type="scientific">Acidisoma silvae</name>
    <dbReference type="NCBI Taxonomy" id="2802396"/>
    <lineage>
        <taxon>Bacteria</taxon>
        <taxon>Pseudomonadati</taxon>
        <taxon>Pseudomonadota</taxon>
        <taxon>Alphaproteobacteria</taxon>
        <taxon>Acetobacterales</taxon>
        <taxon>Acidocellaceae</taxon>
        <taxon>Acidisoma</taxon>
    </lineage>
</organism>
<dbReference type="Pfam" id="PF16653">
    <property type="entry name" value="Sacchrp_dh_C"/>
    <property type="match status" value="1"/>
</dbReference>
<evidence type="ECO:0000313" key="3">
    <source>
        <dbReference type="EMBL" id="MCB8874604.1"/>
    </source>
</evidence>
<dbReference type="Proteomes" id="UP000708298">
    <property type="component" value="Unassembled WGS sequence"/>
</dbReference>
<protein>
    <submittedName>
        <fullName evidence="3">Saccharopine dehydrogenase NADP-binding domain-containing protein</fullName>
    </submittedName>
</protein>
<dbReference type="PANTHER" id="PTHR43796">
    <property type="entry name" value="CARBOXYNORSPERMIDINE SYNTHASE"/>
    <property type="match status" value="1"/>
</dbReference>
<dbReference type="PANTHER" id="PTHR43796:SF2">
    <property type="entry name" value="CARBOXYNORSPERMIDINE SYNTHASE"/>
    <property type="match status" value="1"/>
</dbReference>
<name>A0A964DY65_9PROT</name>
<evidence type="ECO:0000313" key="4">
    <source>
        <dbReference type="Proteomes" id="UP000708298"/>
    </source>
</evidence>
<feature type="domain" description="Saccharopine dehydrogenase-like C-terminal" evidence="2">
    <location>
        <begin position="133"/>
        <end position="385"/>
    </location>
</feature>
<dbReference type="AlphaFoldDB" id="A0A964DY65"/>
<dbReference type="Gene3D" id="3.30.360.10">
    <property type="entry name" value="Dihydrodipicolinate Reductase, domain 2"/>
    <property type="match status" value="1"/>
</dbReference>
<keyword evidence="4" id="KW-1185">Reference proteome</keyword>
<dbReference type="InterPro" id="IPR036291">
    <property type="entry name" value="NAD(P)-bd_dom_sf"/>
</dbReference>
<dbReference type="Gene3D" id="3.40.50.720">
    <property type="entry name" value="NAD(P)-binding Rossmann-like Domain"/>
    <property type="match status" value="1"/>
</dbReference>
<comment type="caution">
    <text evidence="3">The sequence shown here is derived from an EMBL/GenBank/DDBJ whole genome shotgun (WGS) entry which is preliminary data.</text>
</comment>
<dbReference type="SUPFAM" id="SSF51735">
    <property type="entry name" value="NAD(P)-binding Rossmann-fold domains"/>
    <property type="match status" value="1"/>
</dbReference>
<accession>A0A964DY65</accession>